<comment type="caution">
    <text evidence="1">The sequence shown here is derived from an EMBL/GenBank/DDBJ whole genome shotgun (WGS) entry which is preliminary data.</text>
</comment>
<feature type="non-terminal residue" evidence="1">
    <location>
        <position position="1"/>
    </location>
</feature>
<proteinExistence type="predicted"/>
<protein>
    <submittedName>
        <fullName evidence="1">Uncharacterized protein</fullName>
    </submittedName>
</protein>
<evidence type="ECO:0000313" key="2">
    <source>
        <dbReference type="Proteomes" id="UP001162483"/>
    </source>
</evidence>
<dbReference type="EMBL" id="CATNWA010016488">
    <property type="protein sequence ID" value="CAI9593122.1"/>
    <property type="molecule type" value="Genomic_DNA"/>
</dbReference>
<dbReference type="Proteomes" id="UP001162483">
    <property type="component" value="Unassembled WGS sequence"/>
</dbReference>
<keyword evidence="2" id="KW-1185">Reference proteome</keyword>
<evidence type="ECO:0000313" key="1">
    <source>
        <dbReference type="EMBL" id="CAI9593122.1"/>
    </source>
</evidence>
<name>A0ABN9FBA2_9NEOB</name>
<feature type="non-terminal residue" evidence="1">
    <location>
        <position position="122"/>
    </location>
</feature>
<gene>
    <name evidence="1" type="ORF">SPARVUS_LOCUS11492751</name>
</gene>
<accession>A0ABN9FBA2</accession>
<organism evidence="1 2">
    <name type="scientific">Staurois parvus</name>
    <dbReference type="NCBI Taxonomy" id="386267"/>
    <lineage>
        <taxon>Eukaryota</taxon>
        <taxon>Metazoa</taxon>
        <taxon>Chordata</taxon>
        <taxon>Craniata</taxon>
        <taxon>Vertebrata</taxon>
        <taxon>Euteleostomi</taxon>
        <taxon>Amphibia</taxon>
        <taxon>Batrachia</taxon>
        <taxon>Anura</taxon>
        <taxon>Neobatrachia</taxon>
        <taxon>Ranoidea</taxon>
        <taxon>Ranidae</taxon>
        <taxon>Staurois</taxon>
    </lineage>
</organism>
<sequence length="122" mass="12941">QLPVLGSTFSRSDSVRKVQPRNRHLHFPVISVSLDTADHAGKRPSRERHRSLGSLIISALMIGAPAVPHTSSAHLCPAMHPPVPSSATHQCSVMHPPVPRSAPPVTCANPPVPTSATHLCPP</sequence>
<reference evidence="1" key="1">
    <citation type="submission" date="2023-05" db="EMBL/GenBank/DDBJ databases">
        <authorList>
            <person name="Stuckert A."/>
        </authorList>
    </citation>
    <scope>NUCLEOTIDE SEQUENCE</scope>
</reference>